<accession>A0A1F5ICA5</accession>
<organism evidence="1 2">
    <name type="scientific">Candidatus Curtissbacteria bacterium RIFCSPLOWO2_12_FULL_38_9</name>
    <dbReference type="NCBI Taxonomy" id="1797735"/>
    <lineage>
        <taxon>Bacteria</taxon>
        <taxon>Candidatus Curtissiibacteriota</taxon>
    </lineage>
</organism>
<sequence length="258" mass="30757">MERLRVTPEVRQIPGESLQYASRHTREFLMRAFEEGSHLVLPENHVALLYWQRDLNILLTYYGTQLSMHDVGELFKIRARNKQRRVGKILKRTIRRLHKNSSKRLQRNYPFDEIKISKPTTELMRKRMSNAKGGKRTDSTAYGLIIQRTRRIRAELEIAETDEELRKALANVYHSFLKNNPKLFISIYRIARNCGFMFSTRSLEKFLRVLRERRIPFGHVAQELKGGKHKGEIHNYYFTLKRQEERIRKVFAEDRAAR</sequence>
<dbReference type="EMBL" id="MFBY01000013">
    <property type="protein sequence ID" value="OGE13975.1"/>
    <property type="molecule type" value="Genomic_DNA"/>
</dbReference>
<evidence type="ECO:0000313" key="1">
    <source>
        <dbReference type="EMBL" id="OGE13975.1"/>
    </source>
</evidence>
<proteinExistence type="predicted"/>
<gene>
    <name evidence="1" type="ORF">A3G14_03850</name>
</gene>
<reference evidence="1 2" key="1">
    <citation type="journal article" date="2016" name="Nat. Commun.">
        <title>Thousands of microbial genomes shed light on interconnected biogeochemical processes in an aquifer system.</title>
        <authorList>
            <person name="Anantharaman K."/>
            <person name="Brown C.T."/>
            <person name="Hug L.A."/>
            <person name="Sharon I."/>
            <person name="Castelle C.J."/>
            <person name="Probst A.J."/>
            <person name="Thomas B.C."/>
            <person name="Singh A."/>
            <person name="Wilkins M.J."/>
            <person name="Karaoz U."/>
            <person name="Brodie E.L."/>
            <person name="Williams K.H."/>
            <person name="Hubbard S.S."/>
            <person name="Banfield J.F."/>
        </authorList>
    </citation>
    <scope>NUCLEOTIDE SEQUENCE [LARGE SCALE GENOMIC DNA]</scope>
</reference>
<dbReference type="Proteomes" id="UP000177300">
    <property type="component" value="Unassembled WGS sequence"/>
</dbReference>
<evidence type="ECO:0000313" key="2">
    <source>
        <dbReference type="Proteomes" id="UP000177300"/>
    </source>
</evidence>
<dbReference type="AlphaFoldDB" id="A0A1F5ICA5"/>
<comment type="caution">
    <text evidence="1">The sequence shown here is derived from an EMBL/GenBank/DDBJ whole genome shotgun (WGS) entry which is preliminary data.</text>
</comment>
<protein>
    <submittedName>
        <fullName evidence="1">Uncharacterized protein</fullName>
    </submittedName>
</protein>
<name>A0A1F5ICA5_9BACT</name>